<evidence type="ECO:0000313" key="5">
    <source>
        <dbReference type="EMBL" id="SFI60895.1"/>
    </source>
</evidence>
<dbReference type="InterPro" id="IPR051010">
    <property type="entry name" value="BCAA_transport"/>
</dbReference>
<comment type="similarity">
    <text evidence="1">Belongs to the leucine-binding protein family.</text>
</comment>
<dbReference type="PANTHER" id="PTHR30483:SF6">
    <property type="entry name" value="PERIPLASMIC BINDING PROTEIN OF ABC TRANSPORTER FOR NATURAL AMINO ACIDS"/>
    <property type="match status" value="1"/>
</dbReference>
<gene>
    <name evidence="5" type="ORF">SAMN04487751_2367</name>
</gene>
<organism evidence="5 6">
    <name type="scientific">Microbacterium saccharophilum</name>
    <dbReference type="NCBI Taxonomy" id="1213358"/>
    <lineage>
        <taxon>Bacteria</taxon>
        <taxon>Bacillati</taxon>
        <taxon>Actinomycetota</taxon>
        <taxon>Actinomycetes</taxon>
        <taxon>Micrococcales</taxon>
        <taxon>Microbacteriaceae</taxon>
        <taxon>Microbacterium</taxon>
    </lineage>
</organism>
<dbReference type="EMBL" id="FOQZ01000003">
    <property type="protein sequence ID" value="SFI60895.1"/>
    <property type="molecule type" value="Genomic_DNA"/>
</dbReference>
<protein>
    <submittedName>
        <fullName evidence="5">Amino acid/amide ABC transporter substrate-binding protein, HAAT family</fullName>
    </submittedName>
</protein>
<comment type="caution">
    <text evidence="5">The sequence shown here is derived from an EMBL/GenBank/DDBJ whole genome shotgun (WGS) entry which is preliminary data.</text>
</comment>
<dbReference type="PANTHER" id="PTHR30483">
    <property type="entry name" value="LEUCINE-SPECIFIC-BINDING PROTEIN"/>
    <property type="match status" value="1"/>
</dbReference>
<evidence type="ECO:0000313" key="6">
    <source>
        <dbReference type="Proteomes" id="UP000198702"/>
    </source>
</evidence>
<feature type="domain" description="Leucine-binding protein" evidence="4">
    <location>
        <begin position="45"/>
        <end position="355"/>
    </location>
</feature>
<proteinExistence type="inferred from homology"/>
<feature type="signal peptide" evidence="3">
    <location>
        <begin position="1"/>
        <end position="26"/>
    </location>
</feature>
<dbReference type="PROSITE" id="PS51257">
    <property type="entry name" value="PROKAR_LIPOPROTEIN"/>
    <property type="match status" value="1"/>
</dbReference>
<evidence type="ECO:0000256" key="1">
    <source>
        <dbReference type="ARBA" id="ARBA00010062"/>
    </source>
</evidence>
<dbReference type="Proteomes" id="UP000198702">
    <property type="component" value="Unassembled WGS sequence"/>
</dbReference>
<sequence>MVSRRAHRLGGAVTAVAVLMALTACAGGSGEAEQPEERGAFTIYMNTPLTGALSNAAKANVASLEVAIDAVNEAGGILDQQVELIVADDQLDTTRAVTLLQEQIDEEKPDLVFMGATSNTGLAMLPLLTRNQIISTALMQSSEINQPDLYPYAFIPYVESKADAAALVAEMEANGYESAALLTANDANGQSAAQGLTEAFAEAGITTTPETYTPTDVDMTSQLQRLQDADPDVLVIQAFGAATSHILSSRTKLGWDVPTLGHSSIGLGQNLAEISTEADWNNLYLGVFDVTAGTIENDQVFNDLIAQVKAKGDPVAQSAHYYSLYWDILWLMKKAFEQAGSMDPDAVKAALEDLQDNAEVDSQLITFPVEYMRWSPESHFFEIPGDVVFTYVRPGPLVDGVIQSVE</sequence>
<keyword evidence="2 3" id="KW-0732">Signal</keyword>
<dbReference type="InterPro" id="IPR028081">
    <property type="entry name" value="Leu-bd"/>
</dbReference>
<feature type="chain" id="PRO_5030799788" evidence="3">
    <location>
        <begin position="27"/>
        <end position="406"/>
    </location>
</feature>
<reference evidence="5 6" key="1">
    <citation type="submission" date="2016-10" db="EMBL/GenBank/DDBJ databases">
        <authorList>
            <person name="Varghese N."/>
            <person name="Submissions S."/>
        </authorList>
    </citation>
    <scope>NUCLEOTIDE SEQUENCE [LARGE SCALE GENOMIC DNA]</scope>
    <source>
        <strain evidence="5 6">UNC380MFSha3.1</strain>
    </source>
</reference>
<dbReference type="InterPro" id="IPR028082">
    <property type="entry name" value="Peripla_BP_I"/>
</dbReference>
<evidence type="ECO:0000259" key="4">
    <source>
        <dbReference type="Pfam" id="PF13458"/>
    </source>
</evidence>
<dbReference type="Pfam" id="PF13458">
    <property type="entry name" value="Peripla_BP_6"/>
    <property type="match status" value="1"/>
</dbReference>
<evidence type="ECO:0000256" key="2">
    <source>
        <dbReference type="ARBA" id="ARBA00022729"/>
    </source>
</evidence>
<evidence type="ECO:0000256" key="3">
    <source>
        <dbReference type="SAM" id="SignalP"/>
    </source>
</evidence>
<name>A0A7Z7CYK4_9MICO</name>
<dbReference type="SUPFAM" id="SSF53822">
    <property type="entry name" value="Periplasmic binding protein-like I"/>
    <property type="match status" value="1"/>
</dbReference>
<dbReference type="Gene3D" id="3.40.50.2300">
    <property type="match status" value="2"/>
</dbReference>
<dbReference type="AlphaFoldDB" id="A0A7Z7CYK4"/>
<accession>A0A7Z7CYK4</accession>